<feature type="region of interest" description="Disordered" evidence="1">
    <location>
        <begin position="143"/>
        <end position="226"/>
    </location>
</feature>
<dbReference type="EMBL" id="QTUC01000001">
    <property type="protein sequence ID" value="REF35687.1"/>
    <property type="molecule type" value="Genomic_DNA"/>
</dbReference>
<feature type="compositionally biased region" description="Polar residues" evidence="1">
    <location>
        <begin position="20"/>
        <end position="43"/>
    </location>
</feature>
<dbReference type="Proteomes" id="UP000256485">
    <property type="component" value="Unassembled WGS sequence"/>
</dbReference>
<accession>A0A3D9V2E0</accession>
<dbReference type="InterPro" id="IPR007060">
    <property type="entry name" value="FtsL/DivIC"/>
</dbReference>
<keyword evidence="3" id="KW-0131">Cell cycle</keyword>
<evidence type="ECO:0000256" key="1">
    <source>
        <dbReference type="SAM" id="MobiDB-lite"/>
    </source>
</evidence>
<feature type="compositionally biased region" description="Pro residues" evidence="1">
    <location>
        <begin position="182"/>
        <end position="193"/>
    </location>
</feature>
<keyword evidence="2" id="KW-0812">Transmembrane</keyword>
<dbReference type="Pfam" id="PF04977">
    <property type="entry name" value="DivIC"/>
    <property type="match status" value="1"/>
</dbReference>
<feature type="transmembrane region" description="Helical" evidence="2">
    <location>
        <begin position="60"/>
        <end position="79"/>
    </location>
</feature>
<keyword evidence="2" id="KW-1133">Transmembrane helix</keyword>
<name>A0A3D9V2E0_THECX</name>
<dbReference type="AlphaFoldDB" id="A0A3D9V2E0"/>
<gene>
    <name evidence="3" type="ORF">DFJ64_1073</name>
</gene>
<sequence length="226" mass="24997">MGSTERRPPADRPARSSAPTRTSKQSGSRGRPTSDQGRPQSRTAPPRKTRAQKTQPRTTLTGRAAVLALVLAALIISYASSLRAWSEQRSELAELRAEKAQRQERVAELERELRRWRDPAYVEAQARDRFGWVRPGEVGYVVVGPEETTPPTARGARRTQSPEPRAWWRDLWHSVEDAGNPSPRPTTPPPRPKPATTIDPETAATDADQRSAGRGNDADTARGGRQ</sequence>
<feature type="compositionally biased region" description="Low complexity" evidence="1">
    <location>
        <begin position="143"/>
        <end position="154"/>
    </location>
</feature>
<keyword evidence="2" id="KW-0472">Membrane</keyword>
<keyword evidence="3" id="KW-0132">Cell division</keyword>
<dbReference type="OrthoDB" id="5187715at2"/>
<feature type="compositionally biased region" description="Basic and acidic residues" evidence="1">
    <location>
        <begin position="1"/>
        <end position="14"/>
    </location>
</feature>
<evidence type="ECO:0000313" key="3">
    <source>
        <dbReference type="EMBL" id="REF35687.1"/>
    </source>
</evidence>
<feature type="compositionally biased region" description="Basic and acidic residues" evidence="1">
    <location>
        <begin position="207"/>
        <end position="226"/>
    </location>
</feature>
<proteinExistence type="predicted"/>
<feature type="compositionally biased region" description="Basic and acidic residues" evidence="1">
    <location>
        <begin position="166"/>
        <end position="176"/>
    </location>
</feature>
<evidence type="ECO:0000313" key="4">
    <source>
        <dbReference type="Proteomes" id="UP000256485"/>
    </source>
</evidence>
<comment type="caution">
    <text evidence="3">The sequence shown here is derived from an EMBL/GenBank/DDBJ whole genome shotgun (WGS) entry which is preliminary data.</text>
</comment>
<reference evidence="3 4" key="1">
    <citation type="submission" date="2018-08" db="EMBL/GenBank/DDBJ databases">
        <title>Sequencing the genomes of 1000 actinobacteria strains.</title>
        <authorList>
            <person name="Klenk H.-P."/>
        </authorList>
    </citation>
    <scope>NUCLEOTIDE SEQUENCE [LARGE SCALE GENOMIC DNA]</scope>
    <source>
        <strain evidence="3 4">DSM 22891</strain>
    </source>
</reference>
<organism evidence="3 4">
    <name type="scientific">Thermasporomyces composti</name>
    <dbReference type="NCBI Taxonomy" id="696763"/>
    <lineage>
        <taxon>Bacteria</taxon>
        <taxon>Bacillati</taxon>
        <taxon>Actinomycetota</taxon>
        <taxon>Actinomycetes</taxon>
        <taxon>Propionibacteriales</taxon>
        <taxon>Nocardioidaceae</taxon>
        <taxon>Thermasporomyces</taxon>
    </lineage>
</organism>
<protein>
    <submittedName>
        <fullName evidence="3">Cell division protein FtsB</fullName>
    </submittedName>
</protein>
<keyword evidence="4" id="KW-1185">Reference proteome</keyword>
<evidence type="ECO:0000256" key="2">
    <source>
        <dbReference type="SAM" id="Phobius"/>
    </source>
</evidence>
<dbReference type="GO" id="GO:0051301">
    <property type="term" value="P:cell division"/>
    <property type="evidence" value="ECO:0007669"/>
    <property type="project" value="UniProtKB-KW"/>
</dbReference>
<feature type="region of interest" description="Disordered" evidence="1">
    <location>
        <begin position="1"/>
        <end position="59"/>
    </location>
</feature>